<name>A0ACC5R561_9HYPH</name>
<evidence type="ECO:0000313" key="1">
    <source>
        <dbReference type="EMBL" id="MBK1867723.1"/>
    </source>
</evidence>
<gene>
    <name evidence="1" type="ORF">JHL16_15295</name>
</gene>
<dbReference type="Proteomes" id="UP000616151">
    <property type="component" value="Unassembled WGS sequence"/>
</dbReference>
<sequence length="314" mass="33836">MRDYLLRRLISVVPVLFLVSLMSFAVIWIIPGDPTAAFLDASSTPEDVARLREMLGLDKPPLVQMAEWYGRVLTGDLGQSILLRIPVLSAILERLPLTLLLATLALILAVGLGVAAGTFAATRRGTWADQSVMSLALLGLSVPDFWLGLLLIVVFSVQLGWLPSGGYVPLLDDPLGWAKSMVLPTITLAVVQVGFIARMTRSAMLDVISQDFMRTADSKGLSGLYIILRHGLPNAMMPILTVTGIIAGALLGSAVVVEQVFALPGVGRLIIGGILSRDYPIIQGGLLFLTVIYLLINLVVDLLYATIDPRVRLE</sequence>
<comment type="caution">
    <text evidence="1">The sequence shown here is derived from an EMBL/GenBank/DDBJ whole genome shotgun (WGS) entry which is preliminary data.</text>
</comment>
<reference evidence="1" key="1">
    <citation type="submission" date="2021-01" db="EMBL/GenBank/DDBJ databases">
        <authorList>
            <person name="Sun Q."/>
        </authorList>
    </citation>
    <scope>NUCLEOTIDE SEQUENCE</scope>
    <source>
        <strain evidence="1">YIM B02566</strain>
    </source>
</reference>
<dbReference type="EMBL" id="JAENHL010000007">
    <property type="protein sequence ID" value="MBK1867723.1"/>
    <property type="molecule type" value="Genomic_DNA"/>
</dbReference>
<keyword evidence="2" id="KW-1185">Reference proteome</keyword>
<evidence type="ECO:0000313" key="2">
    <source>
        <dbReference type="Proteomes" id="UP000616151"/>
    </source>
</evidence>
<proteinExistence type="predicted"/>
<organism evidence="1 2">
    <name type="scientific">Taklimakanibacter albus</name>
    <dbReference type="NCBI Taxonomy" id="2800327"/>
    <lineage>
        <taxon>Bacteria</taxon>
        <taxon>Pseudomonadati</taxon>
        <taxon>Pseudomonadota</taxon>
        <taxon>Alphaproteobacteria</taxon>
        <taxon>Hyphomicrobiales</taxon>
        <taxon>Aestuariivirgaceae</taxon>
        <taxon>Taklimakanibacter</taxon>
    </lineage>
</organism>
<accession>A0ACC5R561</accession>
<protein>
    <submittedName>
        <fullName evidence="1">ABC transporter permease</fullName>
    </submittedName>
</protein>